<evidence type="ECO:0000313" key="2">
    <source>
        <dbReference type="EMBL" id="PKI63085.1"/>
    </source>
</evidence>
<reference evidence="2 3" key="1">
    <citation type="submission" date="2017-11" db="EMBL/GenBank/DDBJ databases">
        <title>De-novo sequencing of pomegranate (Punica granatum L.) genome.</title>
        <authorList>
            <person name="Akparov Z."/>
            <person name="Amiraslanov A."/>
            <person name="Hajiyeva S."/>
            <person name="Abbasov M."/>
            <person name="Kaur K."/>
            <person name="Hamwieh A."/>
            <person name="Solovyev V."/>
            <person name="Salamov A."/>
            <person name="Braich B."/>
            <person name="Kosarev P."/>
            <person name="Mahmoud A."/>
            <person name="Hajiyev E."/>
            <person name="Babayeva S."/>
            <person name="Izzatullayeva V."/>
            <person name="Mammadov A."/>
            <person name="Mammadov A."/>
            <person name="Sharifova S."/>
            <person name="Ojaghi J."/>
            <person name="Eynullazada K."/>
            <person name="Bayramov B."/>
            <person name="Abdulazimova A."/>
            <person name="Shahmuradov I."/>
        </authorList>
    </citation>
    <scope>NUCLEOTIDE SEQUENCE [LARGE SCALE GENOMIC DNA]</scope>
    <source>
        <strain evidence="3">cv. AG2017</strain>
        <tissue evidence="2">Leaf</tissue>
    </source>
</reference>
<dbReference type="STRING" id="22663.A0A2I0K3F5"/>
<comment type="caution">
    <text evidence="2">The sequence shown here is derived from an EMBL/GenBank/DDBJ whole genome shotgun (WGS) entry which is preliminary data.</text>
</comment>
<keyword evidence="3" id="KW-1185">Reference proteome</keyword>
<evidence type="ECO:0000259" key="1">
    <source>
        <dbReference type="Pfam" id="PF07727"/>
    </source>
</evidence>
<dbReference type="Pfam" id="PF07727">
    <property type="entry name" value="RVT_2"/>
    <property type="match status" value="1"/>
</dbReference>
<dbReference type="SUPFAM" id="SSF56672">
    <property type="entry name" value="DNA/RNA polymerases"/>
    <property type="match status" value="1"/>
</dbReference>
<dbReference type="InterPro" id="IPR013103">
    <property type="entry name" value="RVT_2"/>
</dbReference>
<gene>
    <name evidence="2" type="ORF">CRG98_016536</name>
</gene>
<evidence type="ECO:0000313" key="3">
    <source>
        <dbReference type="Proteomes" id="UP000233551"/>
    </source>
</evidence>
<feature type="domain" description="Reverse transcriptase Ty1/copia-type" evidence="1">
    <location>
        <begin position="1"/>
        <end position="125"/>
    </location>
</feature>
<proteinExistence type="predicted"/>
<accession>A0A2I0K3F5</accession>
<dbReference type="Proteomes" id="UP000233551">
    <property type="component" value="Unassembled WGS sequence"/>
</dbReference>
<organism evidence="2 3">
    <name type="scientific">Punica granatum</name>
    <name type="common">Pomegranate</name>
    <dbReference type="NCBI Taxonomy" id="22663"/>
    <lineage>
        <taxon>Eukaryota</taxon>
        <taxon>Viridiplantae</taxon>
        <taxon>Streptophyta</taxon>
        <taxon>Embryophyta</taxon>
        <taxon>Tracheophyta</taxon>
        <taxon>Spermatophyta</taxon>
        <taxon>Magnoliopsida</taxon>
        <taxon>eudicotyledons</taxon>
        <taxon>Gunneridae</taxon>
        <taxon>Pentapetalae</taxon>
        <taxon>rosids</taxon>
        <taxon>malvids</taxon>
        <taxon>Myrtales</taxon>
        <taxon>Lythraceae</taxon>
        <taxon>Punica</taxon>
    </lineage>
</organism>
<dbReference type="InterPro" id="IPR043502">
    <property type="entry name" value="DNA/RNA_pol_sf"/>
</dbReference>
<dbReference type="EMBL" id="PGOL01000907">
    <property type="protein sequence ID" value="PKI63085.1"/>
    <property type="molecule type" value="Genomic_DNA"/>
</dbReference>
<protein>
    <recommendedName>
        <fullName evidence="1">Reverse transcriptase Ty1/copia-type domain-containing protein</fullName>
    </recommendedName>
</protein>
<name>A0A2I0K3F5_PUNGR</name>
<sequence>MDVKTAFLNGKLLEDVYMTQPEGFVDAQSTGKVCEVQLSIYGLKQASKSWNLRFDDVIKEFSFIKNKDEPCVYKKVSGSAVIFLVLYVDDILLIENDIPFLQSVNTWLGRCFSKKDLGEATYVLDDNLANPLTKPLVQRKHKAHTRSLGIREMPIGSSASGRLLGFCVCSRDNSSSVL</sequence>
<dbReference type="AlphaFoldDB" id="A0A2I0K3F5"/>